<evidence type="ECO:0000313" key="2">
    <source>
        <dbReference type="EMBL" id="GLI02121.1"/>
    </source>
</evidence>
<keyword evidence="1" id="KW-1133">Transmembrane helix</keyword>
<evidence type="ECO:0000256" key="1">
    <source>
        <dbReference type="SAM" id="Phobius"/>
    </source>
</evidence>
<dbReference type="Proteomes" id="UP001144280">
    <property type="component" value="Unassembled WGS sequence"/>
</dbReference>
<feature type="transmembrane region" description="Helical" evidence="1">
    <location>
        <begin position="38"/>
        <end position="61"/>
    </location>
</feature>
<accession>A0ABQ5R964</accession>
<proteinExistence type="predicted"/>
<feature type="transmembrane region" description="Helical" evidence="1">
    <location>
        <begin position="180"/>
        <end position="202"/>
    </location>
</feature>
<comment type="caution">
    <text evidence="2">The sequence shown here is derived from an EMBL/GenBank/DDBJ whole genome shotgun (WGS) entry which is preliminary data.</text>
</comment>
<evidence type="ECO:0000313" key="3">
    <source>
        <dbReference type="Proteomes" id="UP001144280"/>
    </source>
</evidence>
<keyword evidence="3" id="KW-1185">Reference proteome</keyword>
<sequence length="213" mass="22223">MPAVLPAVVVRSIGWGGAGGPAPGMMSAMTKASPSRGWYAMAGVVTVLGLAGAMAVLVTGMRSWNDALPDLGQTFRDGETVPVELRAGEKVILYVSPESAPASFICSGKVADSPISTTEAKTFTFFRGFETWAARYELVADATGTAQLRCTAPTGLGAKMLAVGEVPDNGRLLRIMGTTFAITAGATVLSIVAGGLTVLFVWRRRRASRTPVR</sequence>
<reference evidence="2" key="1">
    <citation type="submission" date="2022-12" db="EMBL/GenBank/DDBJ databases">
        <title>New Phytohabitans aurantiacus sp. RD004123 nov., an actinomycete isolated from soil.</title>
        <authorList>
            <person name="Triningsih D.W."/>
            <person name="Harunari E."/>
            <person name="Igarashi Y."/>
        </authorList>
    </citation>
    <scope>NUCLEOTIDE SEQUENCE</scope>
    <source>
        <strain evidence="2">RD004123</strain>
    </source>
</reference>
<dbReference type="EMBL" id="BSDI01000055">
    <property type="protein sequence ID" value="GLI02121.1"/>
    <property type="molecule type" value="Genomic_DNA"/>
</dbReference>
<name>A0ABQ5R964_9ACTN</name>
<keyword evidence="1" id="KW-0472">Membrane</keyword>
<keyword evidence="1" id="KW-0812">Transmembrane</keyword>
<gene>
    <name evidence="2" type="ORF">Pa4123_73990</name>
</gene>
<organism evidence="2 3">
    <name type="scientific">Phytohabitans aurantiacus</name>
    <dbReference type="NCBI Taxonomy" id="3016789"/>
    <lineage>
        <taxon>Bacteria</taxon>
        <taxon>Bacillati</taxon>
        <taxon>Actinomycetota</taxon>
        <taxon>Actinomycetes</taxon>
        <taxon>Micromonosporales</taxon>
        <taxon>Micromonosporaceae</taxon>
    </lineage>
</organism>
<protein>
    <submittedName>
        <fullName evidence="2">Uncharacterized protein</fullName>
    </submittedName>
</protein>